<dbReference type="InterPro" id="IPR051910">
    <property type="entry name" value="ComF/GntX_DNA_util-trans"/>
</dbReference>
<dbReference type="Proteomes" id="UP000010799">
    <property type="component" value="Chromosome"/>
</dbReference>
<accession>L0EVT1</accession>
<dbReference type="InterPro" id="IPR044005">
    <property type="entry name" value="DZR_2"/>
</dbReference>
<evidence type="ECO:0000313" key="5">
    <source>
        <dbReference type="Proteomes" id="UP000010799"/>
    </source>
</evidence>
<evidence type="ECO:0000256" key="1">
    <source>
        <dbReference type="ARBA" id="ARBA00008007"/>
    </source>
</evidence>
<keyword evidence="5" id="KW-1185">Reference proteome</keyword>
<dbReference type="PATRIC" id="fig|1215343.11.peg.1079"/>
<dbReference type="EMBL" id="CP003789">
    <property type="protein sequence ID" value="AGA65042.1"/>
    <property type="molecule type" value="Genomic_DNA"/>
</dbReference>
<evidence type="ECO:0000259" key="2">
    <source>
        <dbReference type="Pfam" id="PF00156"/>
    </source>
</evidence>
<comment type="similarity">
    <text evidence="1">Belongs to the ComF/GntX family.</text>
</comment>
<dbReference type="STRING" id="1215343.B488_10500"/>
<name>L0EVT1_LIBCB</name>
<proteinExistence type="inferred from homology"/>
<dbReference type="AlphaFoldDB" id="L0EVT1"/>
<dbReference type="KEGG" id="lcc:B488_10500"/>
<protein>
    <submittedName>
        <fullName evidence="4">YhgH</fullName>
    </submittedName>
</protein>
<dbReference type="Pfam" id="PF18912">
    <property type="entry name" value="DZR_2"/>
    <property type="match status" value="1"/>
</dbReference>
<evidence type="ECO:0000259" key="3">
    <source>
        <dbReference type="Pfam" id="PF18912"/>
    </source>
</evidence>
<dbReference type="PANTHER" id="PTHR47505">
    <property type="entry name" value="DNA UTILIZATION PROTEIN YHGH"/>
    <property type="match status" value="1"/>
</dbReference>
<sequence length="268" mass="30185">MNRNINFNMSFLKGQKALLYYLNQGKLLVQDFSRTFLNFLYPHLCPICKIIVDRRRCLCAKCWAGVCFISSPMCPIMGTPFAYNHGKGALNIQVITNPPAFYKLRSVALHEGVARDLVHLLKYYDRIDLAPMMASWMLRVGHTLIIDSDLIIAVPLHRLRLIERKYNQSAELARLIALYSNKPALFGTLIRIHSTRTQVGLSLKSREENLRNAFILVKGLEKLVAGKKIVLVDDVYTTGTTVTAATNVLKKAGASRVSVLTFSLSSKR</sequence>
<dbReference type="HOGENOM" id="CLU_054549_0_0_5"/>
<feature type="domain" description="Double zinc ribbon" evidence="3">
    <location>
        <begin position="36"/>
        <end position="84"/>
    </location>
</feature>
<feature type="domain" description="Phosphoribosyltransferase" evidence="2">
    <location>
        <begin position="209"/>
        <end position="261"/>
    </location>
</feature>
<evidence type="ECO:0000313" key="4">
    <source>
        <dbReference type="EMBL" id="AGA65042.1"/>
    </source>
</evidence>
<dbReference type="InterPro" id="IPR000836">
    <property type="entry name" value="PRTase_dom"/>
</dbReference>
<dbReference type="Gene3D" id="3.40.50.2020">
    <property type="match status" value="1"/>
</dbReference>
<dbReference type="SUPFAM" id="SSF53271">
    <property type="entry name" value="PRTase-like"/>
    <property type="match status" value="1"/>
</dbReference>
<reference evidence="4 5" key="1">
    <citation type="journal article" date="2012" name="Stand. Genomic Sci.">
        <title>Complete genome sequence of Liberibacter crescens BT-1.</title>
        <authorList>
            <person name="Leonard M.T."/>
            <person name="Fagen J.R."/>
            <person name="Davis-Richardson A.G."/>
            <person name="Davis M.J."/>
            <person name="Triplett E.W."/>
        </authorList>
    </citation>
    <scope>NUCLEOTIDE SEQUENCE [LARGE SCALE GENOMIC DNA]</scope>
    <source>
        <strain evidence="4 5">BT-1</strain>
    </source>
</reference>
<organism evidence="4 5">
    <name type="scientific">Liberibacter crescens (strain BT-1)</name>
    <dbReference type="NCBI Taxonomy" id="1215343"/>
    <lineage>
        <taxon>Bacteria</taxon>
        <taxon>Pseudomonadati</taxon>
        <taxon>Pseudomonadota</taxon>
        <taxon>Alphaproteobacteria</taxon>
        <taxon>Hyphomicrobiales</taxon>
        <taxon>Rhizobiaceae</taxon>
        <taxon>Liberibacter</taxon>
    </lineage>
</organism>
<dbReference type="Pfam" id="PF00156">
    <property type="entry name" value="Pribosyltran"/>
    <property type="match status" value="1"/>
</dbReference>
<dbReference type="eggNOG" id="COG1040">
    <property type="taxonomic scope" value="Bacteria"/>
</dbReference>
<gene>
    <name evidence="4" type="ordered locus">B488_10500</name>
</gene>
<dbReference type="InterPro" id="IPR029057">
    <property type="entry name" value="PRTase-like"/>
</dbReference>
<dbReference type="PANTHER" id="PTHR47505:SF1">
    <property type="entry name" value="DNA UTILIZATION PROTEIN YHGH"/>
    <property type="match status" value="1"/>
</dbReference>